<dbReference type="AlphaFoldDB" id="A0A916QLP6"/>
<feature type="transmembrane region" description="Helical" evidence="6">
    <location>
        <begin position="147"/>
        <end position="174"/>
    </location>
</feature>
<evidence type="ECO:0000256" key="5">
    <source>
        <dbReference type="ARBA" id="ARBA00023136"/>
    </source>
</evidence>
<evidence type="ECO:0000256" key="1">
    <source>
        <dbReference type="ARBA" id="ARBA00004141"/>
    </source>
</evidence>
<evidence type="ECO:0000313" key="7">
    <source>
        <dbReference type="EMBL" id="GFZ81709.1"/>
    </source>
</evidence>
<dbReference type="PANTHER" id="PTHR43483:SF3">
    <property type="entry name" value="MEMBRANE TRANSPORTER PROTEIN HI_0806-RELATED"/>
    <property type="match status" value="1"/>
</dbReference>
<sequence>MVVFELMFLLPLLGAVTGLLAGLFGVGGGAVMVPVLTWLFYRFNLSELWVVHLALGTSMAAIIPTAIASLRAHHRRGGVYWNAVRGLAPGIILGSFAATFVASNLEPEPLSLFFFVFMCVIAWRLLRSGKPGETGDRQINLPRLSQLSLVGSGIGAISALAAIGGGTLTVPYLASRGLPLKTAIGSSAAVGLPIAMAGTLGYLWNGFQQVDLPAWSTGFVYWPGVLGIAATSLLTAPLGASLAHRLPVGVLRRLFALLVVLLALQMLLMTLAA</sequence>
<evidence type="ECO:0000313" key="8">
    <source>
        <dbReference type="Proteomes" id="UP000627715"/>
    </source>
</evidence>
<comment type="caution">
    <text evidence="7">The sequence shown here is derived from an EMBL/GenBank/DDBJ whole genome shotgun (WGS) entry which is preliminary data.</text>
</comment>
<keyword evidence="3 6" id="KW-0812">Transmembrane</keyword>
<keyword evidence="5 6" id="KW-0472">Membrane</keyword>
<gene>
    <name evidence="7" type="ORF">GCM10011403_26390</name>
</gene>
<evidence type="ECO:0000256" key="3">
    <source>
        <dbReference type="ARBA" id="ARBA00022692"/>
    </source>
</evidence>
<dbReference type="Proteomes" id="UP000627715">
    <property type="component" value="Unassembled WGS sequence"/>
</dbReference>
<feature type="transmembrane region" description="Helical" evidence="6">
    <location>
        <begin position="49"/>
        <end position="70"/>
    </location>
</feature>
<evidence type="ECO:0000256" key="2">
    <source>
        <dbReference type="ARBA" id="ARBA00009142"/>
    </source>
</evidence>
<keyword evidence="8" id="KW-1185">Reference proteome</keyword>
<keyword evidence="6" id="KW-1003">Cell membrane</keyword>
<feature type="transmembrane region" description="Helical" evidence="6">
    <location>
        <begin position="109"/>
        <end position="126"/>
    </location>
</feature>
<protein>
    <recommendedName>
        <fullName evidence="6">Probable membrane transporter protein</fullName>
    </recommendedName>
</protein>
<feature type="transmembrane region" description="Helical" evidence="6">
    <location>
        <begin position="254"/>
        <end position="272"/>
    </location>
</feature>
<dbReference type="InterPro" id="IPR002781">
    <property type="entry name" value="TM_pro_TauE-like"/>
</dbReference>
<evidence type="ECO:0000256" key="6">
    <source>
        <dbReference type="RuleBase" id="RU363041"/>
    </source>
</evidence>
<dbReference type="OrthoDB" id="457670at2"/>
<organism evidence="7 8">
    <name type="scientific">Pseudohongiella nitratireducens</name>
    <dbReference type="NCBI Taxonomy" id="1768907"/>
    <lineage>
        <taxon>Bacteria</taxon>
        <taxon>Pseudomonadati</taxon>
        <taxon>Pseudomonadota</taxon>
        <taxon>Gammaproteobacteria</taxon>
        <taxon>Pseudomonadales</taxon>
        <taxon>Pseudohongiellaceae</taxon>
        <taxon>Pseudohongiella</taxon>
    </lineage>
</organism>
<reference evidence="7" key="2">
    <citation type="submission" date="2020-09" db="EMBL/GenBank/DDBJ databases">
        <authorList>
            <person name="Sun Q."/>
            <person name="Zhou Y."/>
        </authorList>
    </citation>
    <scope>NUCLEOTIDE SEQUENCE</scope>
    <source>
        <strain evidence="7">CGMCC 1.15425</strain>
    </source>
</reference>
<proteinExistence type="inferred from homology"/>
<dbReference type="EMBL" id="BMIY01000012">
    <property type="protein sequence ID" value="GFZ81709.1"/>
    <property type="molecule type" value="Genomic_DNA"/>
</dbReference>
<comment type="similarity">
    <text evidence="2 6">Belongs to the 4-toluene sulfonate uptake permease (TSUP) (TC 2.A.102) family.</text>
</comment>
<evidence type="ECO:0000256" key="4">
    <source>
        <dbReference type="ARBA" id="ARBA00022989"/>
    </source>
</evidence>
<reference evidence="7" key="1">
    <citation type="journal article" date="2014" name="Int. J. Syst. Evol. Microbiol.">
        <title>Complete genome sequence of Corynebacterium casei LMG S-19264T (=DSM 44701T), isolated from a smear-ripened cheese.</title>
        <authorList>
            <consortium name="US DOE Joint Genome Institute (JGI-PGF)"/>
            <person name="Walter F."/>
            <person name="Albersmeier A."/>
            <person name="Kalinowski J."/>
            <person name="Ruckert C."/>
        </authorList>
    </citation>
    <scope>NUCLEOTIDE SEQUENCE</scope>
    <source>
        <strain evidence="7">CGMCC 1.15425</strain>
    </source>
</reference>
<dbReference type="GO" id="GO:0005886">
    <property type="term" value="C:plasma membrane"/>
    <property type="evidence" value="ECO:0007669"/>
    <property type="project" value="UniProtKB-SubCell"/>
</dbReference>
<dbReference type="Pfam" id="PF01925">
    <property type="entry name" value="TauE"/>
    <property type="match status" value="1"/>
</dbReference>
<keyword evidence="4 6" id="KW-1133">Transmembrane helix</keyword>
<feature type="transmembrane region" description="Helical" evidence="6">
    <location>
        <begin position="186"/>
        <end position="207"/>
    </location>
</feature>
<dbReference type="PANTHER" id="PTHR43483">
    <property type="entry name" value="MEMBRANE TRANSPORTER PROTEIN HI_0806-RELATED"/>
    <property type="match status" value="1"/>
</dbReference>
<feature type="transmembrane region" description="Helical" evidence="6">
    <location>
        <begin position="219"/>
        <end position="242"/>
    </location>
</feature>
<name>A0A916QLP6_9GAMM</name>
<accession>A0A916QLP6</accession>
<feature type="transmembrane region" description="Helical" evidence="6">
    <location>
        <begin position="82"/>
        <end position="103"/>
    </location>
</feature>
<comment type="subcellular location">
    <subcellularLocation>
        <location evidence="6">Cell membrane</location>
        <topology evidence="6">Multi-pass membrane protein</topology>
    </subcellularLocation>
    <subcellularLocation>
        <location evidence="1">Membrane</location>
        <topology evidence="1">Multi-pass membrane protein</topology>
    </subcellularLocation>
</comment>